<organism evidence="2 3">
    <name type="scientific">Lithohypha guttulata</name>
    <dbReference type="NCBI Taxonomy" id="1690604"/>
    <lineage>
        <taxon>Eukaryota</taxon>
        <taxon>Fungi</taxon>
        <taxon>Dikarya</taxon>
        <taxon>Ascomycota</taxon>
        <taxon>Pezizomycotina</taxon>
        <taxon>Eurotiomycetes</taxon>
        <taxon>Chaetothyriomycetidae</taxon>
        <taxon>Chaetothyriales</taxon>
        <taxon>Trichomeriaceae</taxon>
        <taxon>Lithohypha</taxon>
    </lineage>
</organism>
<feature type="compositionally biased region" description="Acidic residues" evidence="1">
    <location>
        <begin position="73"/>
        <end position="91"/>
    </location>
</feature>
<feature type="region of interest" description="Disordered" evidence="1">
    <location>
        <begin position="534"/>
        <end position="555"/>
    </location>
</feature>
<reference evidence="2 3" key="1">
    <citation type="submission" date="2023-08" db="EMBL/GenBank/DDBJ databases">
        <title>Black Yeasts Isolated from many extreme environments.</title>
        <authorList>
            <person name="Coleine C."/>
            <person name="Stajich J.E."/>
            <person name="Selbmann L."/>
        </authorList>
    </citation>
    <scope>NUCLEOTIDE SEQUENCE [LARGE SCALE GENOMIC DNA]</scope>
    <source>
        <strain evidence="2 3">CCFEE 5910</strain>
    </source>
</reference>
<evidence type="ECO:0000256" key="1">
    <source>
        <dbReference type="SAM" id="MobiDB-lite"/>
    </source>
</evidence>
<feature type="compositionally biased region" description="Polar residues" evidence="1">
    <location>
        <begin position="306"/>
        <end position="315"/>
    </location>
</feature>
<dbReference type="EMBL" id="JAVRRJ010000002">
    <property type="protein sequence ID" value="KAK5088683.1"/>
    <property type="molecule type" value="Genomic_DNA"/>
</dbReference>
<feature type="region of interest" description="Disordered" evidence="1">
    <location>
        <begin position="1"/>
        <end position="127"/>
    </location>
</feature>
<evidence type="ECO:0000313" key="3">
    <source>
        <dbReference type="Proteomes" id="UP001309876"/>
    </source>
</evidence>
<proteinExistence type="predicted"/>
<gene>
    <name evidence="2" type="ORF">LTR05_002903</name>
</gene>
<evidence type="ECO:0000313" key="2">
    <source>
        <dbReference type="EMBL" id="KAK5088683.1"/>
    </source>
</evidence>
<name>A0AAN7T516_9EURO</name>
<sequence>MSRRLNPSARGRASQPTGGRGPQLRLTFGGKSGQKNGARETTTLGRKITKRKVVRYSDANSTSSGGDPTDSADSTDEDSEEADDESEDPDVDVPSRYTPLRGGMGPPLMENDSILDNGEWAGFPEPELELPGLQDVQVGLFDVDDFEKNLFNSDDDQVYERVHEVSDSDNDDDEAVQRAETELLTAEFGDDLTSHFANQIDGMSAYGFGDASDEEGSVFFPFSSGDEANDSQTRHVHFEEQDPLGMAAAFAALADSPTMTRALLPSALPDTNDEALDEEEAVQDNDYDTDATEELEEPAKQWKCAVSSQKSSNEDISPPPLLPKRTSIQRGPVRGVFEDNGDKVTAVLDPTGRKLLLSDPHLLGGVFARRFGPSVPASPSVSFSDAVFGESDSSQASASPRPQSAQLANFDHLLAGPAADTQVFDNRQATGNLMPASSSFLNELVDGDIFDGESFDPEATLRIEDMIAFDGDTDDDETMDSPIVPNPFNAHSLSAPGTPLAHLNHFNVTAFKRNSEAVSFGSSPAPMRKKILSPLKRKRRSTRNDSPYNHSHYDGVTPVQRISALAHEHELSSSPAPTSRMHKRRKTIL</sequence>
<dbReference type="AlphaFoldDB" id="A0AAN7T516"/>
<protein>
    <submittedName>
        <fullName evidence="2">Uncharacterized protein</fullName>
    </submittedName>
</protein>
<feature type="compositionally biased region" description="Basic residues" evidence="1">
    <location>
        <begin position="580"/>
        <end position="589"/>
    </location>
</feature>
<feature type="region of interest" description="Disordered" evidence="1">
    <location>
        <begin position="217"/>
        <end position="237"/>
    </location>
</feature>
<feature type="region of interest" description="Disordered" evidence="1">
    <location>
        <begin position="568"/>
        <end position="589"/>
    </location>
</feature>
<feature type="region of interest" description="Disordered" evidence="1">
    <location>
        <begin position="304"/>
        <end position="338"/>
    </location>
</feature>
<feature type="compositionally biased region" description="Polar residues" evidence="1">
    <location>
        <begin position="33"/>
        <end position="44"/>
    </location>
</feature>
<keyword evidence="3" id="KW-1185">Reference proteome</keyword>
<comment type="caution">
    <text evidence="2">The sequence shown here is derived from an EMBL/GenBank/DDBJ whole genome shotgun (WGS) entry which is preliminary data.</text>
</comment>
<accession>A0AAN7T516</accession>
<dbReference type="Proteomes" id="UP001309876">
    <property type="component" value="Unassembled WGS sequence"/>
</dbReference>